<feature type="domain" description="DUF7788" evidence="3">
    <location>
        <begin position="920"/>
        <end position="1166"/>
    </location>
</feature>
<dbReference type="VEuPathDB" id="FungiDB:PABG_01204"/>
<dbReference type="InterPro" id="IPR056690">
    <property type="entry name" value="DUF7788"/>
</dbReference>
<comment type="caution">
    <text evidence="4">The sequence shown here is derived from an EMBL/GenBank/DDBJ whole genome shotgun (WGS) entry which is preliminary data.</text>
</comment>
<reference evidence="4 5" key="1">
    <citation type="submission" date="2016-06" db="EMBL/GenBank/DDBJ databases">
        <authorList>
            <person name="Kjaerup R.B."/>
            <person name="Dalgaard T.S."/>
            <person name="Juul-Madsen H.R."/>
        </authorList>
    </citation>
    <scope>NUCLEOTIDE SEQUENCE [LARGE SCALE GENOMIC DNA]</scope>
    <source>
        <strain evidence="4 5">Pb300</strain>
    </source>
</reference>
<dbReference type="AlphaFoldDB" id="A0A1D2J7B3"/>
<dbReference type="VEuPathDB" id="FungiDB:PABG_11303"/>
<feature type="compositionally biased region" description="Basic residues" evidence="1">
    <location>
        <begin position="650"/>
        <end position="660"/>
    </location>
</feature>
<organism evidence="4 5">
    <name type="scientific">Paracoccidioides brasiliensis</name>
    <dbReference type="NCBI Taxonomy" id="121759"/>
    <lineage>
        <taxon>Eukaryota</taxon>
        <taxon>Fungi</taxon>
        <taxon>Dikarya</taxon>
        <taxon>Ascomycota</taxon>
        <taxon>Pezizomycotina</taxon>
        <taxon>Eurotiomycetes</taxon>
        <taxon>Eurotiomycetidae</taxon>
        <taxon>Onygenales</taxon>
        <taxon>Ajellomycetaceae</taxon>
        <taxon>Paracoccidioides</taxon>
    </lineage>
</organism>
<dbReference type="Pfam" id="PF11443">
    <property type="entry name" value="DUF2828"/>
    <property type="match status" value="1"/>
</dbReference>
<dbReference type="EMBL" id="LZYO01000368">
    <property type="protein sequence ID" value="ODH14338.1"/>
    <property type="molecule type" value="Genomic_DNA"/>
</dbReference>
<proteinExistence type="predicted"/>
<dbReference type="Proteomes" id="UP000242814">
    <property type="component" value="Unassembled WGS sequence"/>
</dbReference>
<accession>A0A1D2J7B3</accession>
<feature type="region of interest" description="Disordered" evidence="1">
    <location>
        <begin position="650"/>
        <end position="675"/>
    </location>
</feature>
<dbReference type="InterPro" id="IPR058580">
    <property type="entry name" value="DUF2828"/>
</dbReference>
<dbReference type="PANTHER" id="PTHR31373">
    <property type="entry name" value="OS06G0652100 PROTEIN"/>
    <property type="match status" value="1"/>
</dbReference>
<evidence type="ECO:0000259" key="3">
    <source>
        <dbReference type="Pfam" id="PF25043"/>
    </source>
</evidence>
<dbReference type="PANTHER" id="PTHR31373:SF27">
    <property type="entry name" value="TROVE DOMAIN-CONTAINING PROTEIN"/>
    <property type="match status" value="1"/>
</dbReference>
<evidence type="ECO:0000256" key="1">
    <source>
        <dbReference type="SAM" id="MobiDB-lite"/>
    </source>
</evidence>
<dbReference type="Pfam" id="PF25043">
    <property type="entry name" value="DUF7788"/>
    <property type="match status" value="1"/>
</dbReference>
<protein>
    <recommendedName>
        <fullName evidence="6">DUF2828 domain-containing protein</fullName>
    </recommendedName>
</protein>
<sequence length="1178" mass="132830">MHPLIATHCVSFMGWLRDRFAPVLPKDIRKLLLERIELVDQVMQDLLPAENLTVEEVVEIFQLDYDSDLNVWDLEPEDMWDMPLCLGSLLSELNYVSSGRKSDGLIRCRLNLILMTCLAAEERHFNGLPPDPTLTGCHHEPPSQQSPPESFAIPSLKSHQVDPPVWVSNRPETVRLSMEIRFMEEVYYNMGERYLYGSADFALWYGPVAEMATNLVVVAVGGERTATQGEGKCLAIMSLIHQKRKEYGKKIFTVYGLCSDGVEFNFLRLDSDSKLSRIGPALDWSWGRASDIVSLIRYIMRTAILATPTSTPMRSDCSMELGEELSKADMTAPALGKKVRTTSVDSSFPVLLPEDPCLRMSQEEFEAAILKTLPNFIGIESEMGVLDILDDDSSFPMFSHDKTGADPKTIQMTQPSTTGNTFVDVLNRTAANPTGEQADATEMARRNRMLTENMGMAYASSQSPILELFNKVDHKGNYYVNNQQPLAETLEEAWKADPLMTLKVIWMVRSIHLGKGDKGMFYRQLGWLKEKHPRTLLMNLKWLHRAVIKKDAKRREGDDHVIFDKVNMGGVEGERTQVEVDDFDVLHGVSHGYWKDLLNILVLSSQERLDMSDPDEVLLRDCRVRKEQHDGMRQRRNRSRTHLRGAVRGKMRGGARGRNRLAREQPTPAQRQERKKCAVELVKQQKAASKEEKARRHAHILNRLARDPFHRALHLTVARLFADQLRKDKLLLESGNKDNKESLRGLSLCAKWAPSLEHFHDKHTLIATTIAELLFPSSALEDYSQLTDPRSRDTYLKYAREHYRAKILSPLRKALSIVERDISAQTFSNIQYSHVPSIAMNKYRELFSTKDSDRFHAYLQDVALGKVTISGAILTPGSLIKQVLGLVNHTGQDAVTYATVLDLQWKTMVQRIKDSGTLSNSMAVCDVSGSMNGPADRLGICPLDHAIGLSLLIAEVTKPPFGGRIITFSQNPQIQVVGGEADGRSLKDKVQYVQRANWGWNTDFIEVFRQVILPLAVENKVPPEDMVKRVFVFSDMQFDQAQGDGMHGFMTPVFGVPGSGPEVNRWQTHHQFVEMEFQKHGYEVPELVYWNLAGRAGAVPVTHDMKGTALVSGQSQALMKAFLDCGVFEEEEIEVMEGDGQGDDSLGENQKKKTRFDPLKIVRKAVGHAGFDMLRVVD</sequence>
<dbReference type="VEuPathDB" id="FungiDB:PADG_11732"/>
<feature type="region of interest" description="Disordered" evidence="1">
    <location>
        <begin position="132"/>
        <end position="153"/>
    </location>
</feature>
<feature type="domain" description="DUF2828" evidence="2">
    <location>
        <begin position="451"/>
        <end position="918"/>
    </location>
</feature>
<evidence type="ECO:0000313" key="5">
    <source>
        <dbReference type="Proteomes" id="UP000242814"/>
    </source>
</evidence>
<evidence type="ECO:0000259" key="2">
    <source>
        <dbReference type="Pfam" id="PF11443"/>
    </source>
</evidence>
<evidence type="ECO:0008006" key="6">
    <source>
        <dbReference type="Google" id="ProtNLM"/>
    </source>
</evidence>
<dbReference type="VEuPathDB" id="FungiDB:PADG_04261"/>
<dbReference type="InterPro" id="IPR011205">
    <property type="entry name" value="UCP015417_vWA"/>
</dbReference>
<evidence type="ECO:0000313" key="4">
    <source>
        <dbReference type="EMBL" id="ODH14338.1"/>
    </source>
</evidence>
<name>A0A1D2J7B3_PARBR</name>
<gene>
    <name evidence="4" type="ORF">ACO22_06599</name>
</gene>